<sequence length="222" mass="25068">MQYTRAPSLDSSVNNDGAVRIFQAIECSSILAKLHLVPQKLTTILVHFPRAIVSLRRNNKPRGQTDVLLQYALDDWSTRYIFSSELEAVLFVGAVQLVQHMAVLEIPQVASPECDGTLVQFTKYTLQFAEDLWSVHLWKKSYKFYSIVDTLRAAVANLQGNMPNFKAVAFQLSDLCDRFESEASMEESVQIDGENHYIMTPVAILLAKIRALQQHASIMPCF</sequence>
<evidence type="ECO:0000313" key="1">
    <source>
        <dbReference type="EMBL" id="KAF0721795.1"/>
    </source>
</evidence>
<dbReference type="VEuPathDB" id="FungiDB:AeMF1_016270"/>
<name>A0A6G0W4A8_9STRA</name>
<dbReference type="EMBL" id="VJMJ01000364">
    <property type="protein sequence ID" value="KAF0721795.1"/>
    <property type="molecule type" value="Genomic_DNA"/>
</dbReference>
<comment type="caution">
    <text evidence="1">The sequence shown here is derived from an EMBL/GenBank/DDBJ whole genome shotgun (WGS) entry which is preliminary data.</text>
</comment>
<keyword evidence="2" id="KW-1185">Reference proteome</keyword>
<dbReference type="AlphaFoldDB" id="A0A6G0W4A8"/>
<reference evidence="1 2" key="1">
    <citation type="submission" date="2019-07" db="EMBL/GenBank/DDBJ databases">
        <title>Genomics analysis of Aphanomyces spp. identifies a new class of oomycete effector associated with host adaptation.</title>
        <authorList>
            <person name="Gaulin E."/>
        </authorList>
    </citation>
    <scope>NUCLEOTIDE SEQUENCE [LARGE SCALE GENOMIC DNA]</scope>
    <source>
        <strain evidence="1 2">ATCC 201684</strain>
    </source>
</reference>
<protein>
    <submittedName>
        <fullName evidence="1">Uncharacterized protein</fullName>
    </submittedName>
</protein>
<organism evidence="1 2">
    <name type="scientific">Aphanomyces euteiches</name>
    <dbReference type="NCBI Taxonomy" id="100861"/>
    <lineage>
        <taxon>Eukaryota</taxon>
        <taxon>Sar</taxon>
        <taxon>Stramenopiles</taxon>
        <taxon>Oomycota</taxon>
        <taxon>Saprolegniomycetes</taxon>
        <taxon>Saprolegniales</taxon>
        <taxon>Verrucalvaceae</taxon>
        <taxon>Aphanomyces</taxon>
    </lineage>
</organism>
<evidence type="ECO:0000313" key="2">
    <source>
        <dbReference type="Proteomes" id="UP000481153"/>
    </source>
</evidence>
<accession>A0A6G0W4A8</accession>
<proteinExistence type="predicted"/>
<gene>
    <name evidence="1" type="ORF">Ae201684_018903</name>
</gene>
<dbReference type="Proteomes" id="UP000481153">
    <property type="component" value="Unassembled WGS sequence"/>
</dbReference>